<dbReference type="GO" id="GO:0006298">
    <property type="term" value="P:mismatch repair"/>
    <property type="evidence" value="ECO:0007669"/>
    <property type="project" value="TreeGrafter"/>
</dbReference>
<evidence type="ECO:0000256" key="4">
    <source>
        <dbReference type="ARBA" id="ARBA00022679"/>
    </source>
</evidence>
<keyword evidence="5" id="KW-0949">S-adenosyl-L-methionine</keyword>
<evidence type="ECO:0000256" key="2">
    <source>
        <dbReference type="ARBA" id="ARBA00011900"/>
    </source>
</evidence>
<dbReference type="Pfam" id="PF02086">
    <property type="entry name" value="MethyltransfD12"/>
    <property type="match status" value="1"/>
</dbReference>
<dbReference type="GO" id="GO:1904047">
    <property type="term" value="F:S-adenosyl-L-methionine binding"/>
    <property type="evidence" value="ECO:0007669"/>
    <property type="project" value="TreeGrafter"/>
</dbReference>
<dbReference type="EMBL" id="BK033283">
    <property type="protein sequence ID" value="DAD55525.1"/>
    <property type="molecule type" value="Genomic_DNA"/>
</dbReference>
<dbReference type="InterPro" id="IPR029063">
    <property type="entry name" value="SAM-dependent_MTases_sf"/>
</dbReference>
<proteinExistence type="inferred from homology"/>
<dbReference type="SUPFAM" id="SSF53335">
    <property type="entry name" value="S-adenosyl-L-methionine-dependent methyltransferases"/>
    <property type="match status" value="1"/>
</dbReference>
<dbReference type="EC" id="2.1.1.72" evidence="2"/>
<dbReference type="GO" id="GO:0032259">
    <property type="term" value="P:methylation"/>
    <property type="evidence" value="ECO:0007669"/>
    <property type="project" value="UniProtKB-KW"/>
</dbReference>
<evidence type="ECO:0000256" key="5">
    <source>
        <dbReference type="ARBA" id="ARBA00022691"/>
    </source>
</evidence>
<dbReference type="GO" id="GO:0009307">
    <property type="term" value="P:DNA restriction-modification system"/>
    <property type="evidence" value="ECO:0007669"/>
    <property type="project" value="InterPro"/>
</dbReference>
<dbReference type="InterPro" id="IPR012327">
    <property type="entry name" value="MeTrfase_D12"/>
</dbReference>
<reference evidence="7" key="1">
    <citation type="journal article" date="2021" name="Proc. Natl. Acad. Sci. U.S.A.">
        <title>A Catalog of Tens of Thousands of Viruses from Human Metagenomes Reveals Hidden Associations with Chronic Diseases.</title>
        <authorList>
            <person name="Tisza M.J."/>
            <person name="Buck C.B."/>
        </authorList>
    </citation>
    <scope>NUCLEOTIDE SEQUENCE</scope>
    <source>
        <strain evidence="7">CtLCA3</strain>
    </source>
</reference>
<dbReference type="PRINTS" id="PR00505">
    <property type="entry name" value="D12N6MTFRASE"/>
</dbReference>
<comment type="similarity">
    <text evidence="1">Belongs to the N(4)/N(6)-methyltransferase family.</text>
</comment>
<dbReference type="Gene3D" id="1.10.1020.10">
    <property type="entry name" value="Adenine-specific Methyltransferase, Domain 2"/>
    <property type="match status" value="1"/>
</dbReference>
<comment type="catalytic activity">
    <reaction evidence="6">
        <text>a 2'-deoxyadenosine in DNA + S-adenosyl-L-methionine = an N(6)-methyl-2'-deoxyadenosine in DNA + S-adenosyl-L-homocysteine + H(+)</text>
        <dbReference type="Rhea" id="RHEA:15197"/>
        <dbReference type="Rhea" id="RHEA-COMP:12418"/>
        <dbReference type="Rhea" id="RHEA-COMP:12419"/>
        <dbReference type="ChEBI" id="CHEBI:15378"/>
        <dbReference type="ChEBI" id="CHEBI:57856"/>
        <dbReference type="ChEBI" id="CHEBI:59789"/>
        <dbReference type="ChEBI" id="CHEBI:90615"/>
        <dbReference type="ChEBI" id="CHEBI:90616"/>
        <dbReference type="EC" id="2.1.1.72"/>
    </reaction>
</comment>
<sequence>MANQLRSPLSGWIGGKSRIAREIIARIPCHDCYVEPFAGAAWVFLKKPVSKIEIINDINRDIVTLYRVIQHHLEEFIRYFKWVLVSRDEFERMNKVNPDTLTDIQRASRFYYIQQLAYNGRIAGNPSISISHWTKPRLNLLRIEEQLSDVHLRLSRVYIENIPYEKLISAHDSAKTFFYIDPPYWGRENYYGKGIFSNSDYAVMAEQLSQIKGKFILSLNDTAGVRETFSQFQFEPIEITYTCTTGKNKRQTEVLITNF</sequence>
<dbReference type="GO" id="GO:0009007">
    <property type="term" value="F:site-specific DNA-methyltransferase (adenine-specific) activity"/>
    <property type="evidence" value="ECO:0007669"/>
    <property type="project" value="UniProtKB-EC"/>
</dbReference>
<name>A0A8D9UHH3_9VIRU</name>
<dbReference type="PIRSF" id="PIRSF000398">
    <property type="entry name" value="M_m6A_EcoRV"/>
    <property type="match status" value="1"/>
</dbReference>
<dbReference type="PANTHER" id="PTHR30481:SF4">
    <property type="entry name" value="SITE-SPECIFIC DNA-METHYLTRANSFERASE (ADENINE-SPECIFIC)"/>
    <property type="match status" value="1"/>
</dbReference>
<evidence type="ECO:0000313" key="7">
    <source>
        <dbReference type="EMBL" id="DAD55525.1"/>
    </source>
</evidence>
<evidence type="ECO:0000256" key="1">
    <source>
        <dbReference type="ARBA" id="ARBA00006594"/>
    </source>
</evidence>
<dbReference type="InterPro" id="IPR012263">
    <property type="entry name" value="M_m6A_EcoRV"/>
</dbReference>
<accession>A0A8D9UHH3</accession>
<dbReference type="Gene3D" id="3.40.50.150">
    <property type="entry name" value="Vaccinia Virus protein VP39"/>
    <property type="match status" value="1"/>
</dbReference>
<dbReference type="GO" id="GO:0043565">
    <property type="term" value="F:sequence-specific DNA binding"/>
    <property type="evidence" value="ECO:0007669"/>
    <property type="project" value="TreeGrafter"/>
</dbReference>
<keyword evidence="3 7" id="KW-0489">Methyltransferase</keyword>
<protein>
    <recommendedName>
        <fullName evidence="2">site-specific DNA-methyltransferase (adenine-specific)</fullName>
        <ecNumber evidence="2">2.1.1.72</ecNumber>
    </recommendedName>
</protein>
<organism evidence="7">
    <name type="scientific">Bacteriophage sp</name>
    <dbReference type="NCBI Taxonomy" id="38018"/>
    <lineage>
        <taxon>Viruses</taxon>
    </lineage>
</organism>
<evidence type="ECO:0000256" key="6">
    <source>
        <dbReference type="ARBA" id="ARBA00047942"/>
    </source>
</evidence>
<keyword evidence="4" id="KW-0808">Transferase</keyword>
<dbReference type="InterPro" id="IPR023095">
    <property type="entry name" value="Ade_MeTrfase_dom_2"/>
</dbReference>
<evidence type="ECO:0000256" key="3">
    <source>
        <dbReference type="ARBA" id="ARBA00022603"/>
    </source>
</evidence>
<dbReference type="PANTHER" id="PTHR30481">
    <property type="entry name" value="DNA ADENINE METHYLASE"/>
    <property type="match status" value="1"/>
</dbReference>